<dbReference type="Gene3D" id="2.120.10.30">
    <property type="entry name" value="TolB, C-terminal domain"/>
    <property type="match status" value="1"/>
</dbReference>
<dbReference type="InterPro" id="IPR001375">
    <property type="entry name" value="Peptidase_S9_cat"/>
</dbReference>
<name>A0A212JR95_9BACT</name>
<feature type="chain" id="PRO_5012397365" description="Peptidase S9 prolyl oligopeptidase catalytic domain-containing protein" evidence="2">
    <location>
        <begin position="28"/>
        <end position="644"/>
    </location>
</feature>
<evidence type="ECO:0000256" key="2">
    <source>
        <dbReference type="SAM" id="SignalP"/>
    </source>
</evidence>
<reference evidence="4" key="1">
    <citation type="submission" date="2016-04" db="EMBL/GenBank/DDBJ databases">
        <authorList>
            <person name="Evans L.H."/>
            <person name="Alamgir A."/>
            <person name="Owens N."/>
            <person name="Weber N.D."/>
            <person name="Virtaneva K."/>
            <person name="Barbian K."/>
            <person name="Babar A."/>
            <person name="Rosenke K."/>
        </authorList>
    </citation>
    <scope>NUCLEOTIDE SEQUENCE</scope>
    <source>
        <strain evidence="4">86-1</strain>
    </source>
</reference>
<dbReference type="PROSITE" id="PS51257">
    <property type="entry name" value="PROKAR_LIPOPROTEIN"/>
    <property type="match status" value="1"/>
</dbReference>
<dbReference type="Pfam" id="PF00326">
    <property type="entry name" value="Peptidase_S9"/>
    <property type="match status" value="1"/>
</dbReference>
<dbReference type="SUPFAM" id="SSF53474">
    <property type="entry name" value="alpha/beta-Hydrolases"/>
    <property type="match status" value="1"/>
</dbReference>
<dbReference type="GO" id="GO:0004252">
    <property type="term" value="F:serine-type endopeptidase activity"/>
    <property type="evidence" value="ECO:0007669"/>
    <property type="project" value="TreeGrafter"/>
</dbReference>
<dbReference type="InterPro" id="IPR011042">
    <property type="entry name" value="6-blade_b-propeller_TolB-like"/>
</dbReference>
<dbReference type="PANTHER" id="PTHR42776:SF27">
    <property type="entry name" value="DIPEPTIDYL PEPTIDASE FAMILY MEMBER 6"/>
    <property type="match status" value="1"/>
</dbReference>
<proteinExistence type="predicted"/>
<dbReference type="RefSeq" id="WP_296941869.1">
    <property type="nucleotide sequence ID" value="NZ_LT599032.1"/>
</dbReference>
<evidence type="ECO:0000256" key="1">
    <source>
        <dbReference type="ARBA" id="ARBA00022801"/>
    </source>
</evidence>
<dbReference type="GO" id="GO:0006508">
    <property type="term" value="P:proteolysis"/>
    <property type="evidence" value="ECO:0007669"/>
    <property type="project" value="InterPro"/>
</dbReference>
<dbReference type="Gene3D" id="3.40.50.1820">
    <property type="entry name" value="alpha/beta hydrolase"/>
    <property type="match status" value="1"/>
</dbReference>
<dbReference type="AlphaFoldDB" id="A0A212JR95"/>
<keyword evidence="2" id="KW-0732">Signal</keyword>
<evidence type="ECO:0000259" key="3">
    <source>
        <dbReference type="Pfam" id="PF00326"/>
    </source>
</evidence>
<sequence>MKRKSFTFSIIALFCLTFGLVTSCNKAPVPAPILPLEDFFRNPEKASYQISPDGKYFSYTAPYEKRMNIYVQKIGQDSAVRITSETERDIAGYLWGNNNRILFLKDTGGDENYQLYGVNIDGSNPLPLTAFEKVRTQIIDDLPEIDSEVIIGLNKRNPQIFDPYRLNIETGELTILAENPGNIQGWMTDHDGKLRVALSLDGVNQSLLYRDKEEDAFKVLITTSFKETLNPYFFTSDNQKLYATSNIGRDKDALIVFDFQTMKEEEVLYENEKYDISGASYSNKDKKLQLVAYQGHDGIKRHFFDDKLKGIYDKISSKVANKPFGINSKNKDENMLIVRTYNDKTPGAYYVYDVEKDILTHIADIYPWLDESNMATMNCITYKTRDGLEIEGYLTLPKGYTMETAKNLPVVVNPHGGPWARDGWGFNPEIQFLANRGYAVFQMNFRGSTGFGKKFWEISFKQWGKTMQDDITDGVEWLKAKGIANPDKIAIYGGSYGGYATLAGLTFTPDLYTCGVDYVGVSNLFTFLNTIPPYWKPMLDMMYEMVGDPKKDSVLLASSSPVFHVDKIKAPLFIAQGANDPRVNKDESDQMVEALKKRGIETEYMVKDNEGHGFHNEENRFDFYRAMETFLGEHLKEKQEAEKK</sequence>
<gene>
    <name evidence="4" type="ORF">KL86DYS1_30139</name>
</gene>
<dbReference type="EMBL" id="FLUM01000003">
    <property type="protein sequence ID" value="SBW01950.1"/>
    <property type="molecule type" value="Genomic_DNA"/>
</dbReference>
<dbReference type="SUPFAM" id="SSF82171">
    <property type="entry name" value="DPP6 N-terminal domain-like"/>
    <property type="match status" value="1"/>
</dbReference>
<dbReference type="PANTHER" id="PTHR42776">
    <property type="entry name" value="SERINE PEPTIDASE S9 FAMILY MEMBER"/>
    <property type="match status" value="1"/>
</dbReference>
<feature type="signal peptide" evidence="2">
    <location>
        <begin position="1"/>
        <end position="27"/>
    </location>
</feature>
<evidence type="ECO:0000313" key="4">
    <source>
        <dbReference type="EMBL" id="SBW01950.1"/>
    </source>
</evidence>
<keyword evidence="1" id="KW-0378">Hydrolase</keyword>
<accession>A0A212JR95</accession>
<protein>
    <recommendedName>
        <fullName evidence="3">Peptidase S9 prolyl oligopeptidase catalytic domain-containing protein</fullName>
    </recommendedName>
</protein>
<organism evidence="4">
    <name type="scientific">uncultured Dysgonomonas sp</name>
    <dbReference type="NCBI Taxonomy" id="206096"/>
    <lineage>
        <taxon>Bacteria</taxon>
        <taxon>Pseudomonadati</taxon>
        <taxon>Bacteroidota</taxon>
        <taxon>Bacteroidia</taxon>
        <taxon>Bacteroidales</taxon>
        <taxon>Dysgonomonadaceae</taxon>
        <taxon>Dysgonomonas</taxon>
        <taxon>environmental samples</taxon>
    </lineage>
</organism>
<feature type="domain" description="Peptidase S9 prolyl oligopeptidase catalytic" evidence="3">
    <location>
        <begin position="424"/>
        <end position="637"/>
    </location>
</feature>
<dbReference type="InterPro" id="IPR029058">
    <property type="entry name" value="AB_hydrolase_fold"/>
</dbReference>